<accession>A0ABV8JN56</accession>
<comment type="caution">
    <text evidence="4">The sequence shown here is derived from an EMBL/GenBank/DDBJ whole genome shotgun (WGS) entry which is preliminary data.</text>
</comment>
<dbReference type="PANTHER" id="PTHR43022">
    <property type="entry name" value="PROTEIN SMF"/>
    <property type="match status" value="1"/>
</dbReference>
<dbReference type="EMBL" id="JBHSAW010000004">
    <property type="protein sequence ID" value="MFC4095865.1"/>
    <property type="molecule type" value="Genomic_DNA"/>
</dbReference>
<dbReference type="Gene3D" id="1.10.10.10">
    <property type="entry name" value="Winged helix-like DNA-binding domain superfamily/Winged helix DNA-binding domain"/>
    <property type="match status" value="1"/>
</dbReference>
<dbReference type="InterPro" id="IPR041614">
    <property type="entry name" value="DprA_WH"/>
</dbReference>
<dbReference type="InterPro" id="IPR036388">
    <property type="entry name" value="WH-like_DNA-bd_sf"/>
</dbReference>
<dbReference type="Pfam" id="PF02481">
    <property type="entry name" value="DNA_processg_A"/>
    <property type="match status" value="1"/>
</dbReference>
<dbReference type="PANTHER" id="PTHR43022:SF1">
    <property type="entry name" value="PROTEIN SMF"/>
    <property type="match status" value="1"/>
</dbReference>
<evidence type="ECO:0000256" key="1">
    <source>
        <dbReference type="ARBA" id="ARBA00006525"/>
    </source>
</evidence>
<proteinExistence type="inferred from homology"/>
<name>A0ABV8JN56_9FLAO</name>
<dbReference type="SUPFAM" id="SSF102405">
    <property type="entry name" value="MCP/YpsA-like"/>
    <property type="match status" value="1"/>
</dbReference>
<evidence type="ECO:0000313" key="5">
    <source>
        <dbReference type="Proteomes" id="UP001595814"/>
    </source>
</evidence>
<dbReference type="InterPro" id="IPR010994">
    <property type="entry name" value="RuvA_2-like"/>
</dbReference>
<reference evidence="5" key="1">
    <citation type="journal article" date="2019" name="Int. J. Syst. Evol. Microbiol.">
        <title>The Global Catalogue of Microorganisms (GCM) 10K type strain sequencing project: providing services to taxonomists for standard genome sequencing and annotation.</title>
        <authorList>
            <consortium name="The Broad Institute Genomics Platform"/>
            <consortium name="The Broad Institute Genome Sequencing Center for Infectious Disease"/>
            <person name="Wu L."/>
            <person name="Ma J."/>
        </authorList>
    </citation>
    <scope>NUCLEOTIDE SEQUENCE [LARGE SCALE GENOMIC DNA]</scope>
    <source>
        <strain evidence="5">CECT 7477</strain>
    </source>
</reference>
<feature type="domain" description="DprA winged helix" evidence="3">
    <location>
        <begin position="326"/>
        <end position="361"/>
    </location>
</feature>
<sequence>MTTDELLAVLRLQHTPFIGDVTAKKLISNCGSPSEIFKSKKEHLLKIDGVGTYALQGLYDGEHIEAAEEELQVIQNNNWEWSYFMDDSYPSYLKHCIDSPVLLFKRGNMELDGRKIISVVGTRKITSYGQAFCDQFIEEIAPLDPIIVSGFAYGIDIAIQKAALRHNLQTIGCLAHGLNQLYPKAHAKFKTEVEKNGGFLTEFWSTSNPDRENFLKRNRIIAGMSEATIVIESADKGGSLVTADIAHSYNRDVFAVPGRSNDKYSMGCNNLIKQQKAHMLTSAADLVYMLNWEMEKKQPMIQKQLFVELDYIEKTIYDYLQKEGKQLLDSIALECKLPIFKTSSTLLNMEMKGVIRPLPGKLFEAI</sequence>
<comment type="similarity">
    <text evidence="1">Belongs to the DprA/Smf family.</text>
</comment>
<dbReference type="NCBIfam" id="TIGR00732">
    <property type="entry name" value="dprA"/>
    <property type="match status" value="1"/>
</dbReference>
<feature type="domain" description="Smf/DprA SLOG" evidence="2">
    <location>
        <begin position="83"/>
        <end position="290"/>
    </location>
</feature>
<dbReference type="InterPro" id="IPR003488">
    <property type="entry name" value="DprA"/>
</dbReference>
<dbReference type="Proteomes" id="UP001595814">
    <property type="component" value="Unassembled WGS sequence"/>
</dbReference>
<dbReference type="InterPro" id="IPR057666">
    <property type="entry name" value="DrpA_SLOG"/>
</dbReference>
<dbReference type="Pfam" id="PF17782">
    <property type="entry name" value="WHD_DprA"/>
    <property type="match status" value="1"/>
</dbReference>
<dbReference type="RefSeq" id="WP_192460494.1">
    <property type="nucleotide sequence ID" value="NZ_JACYFJ010000001.1"/>
</dbReference>
<evidence type="ECO:0000313" key="4">
    <source>
        <dbReference type="EMBL" id="MFC4095865.1"/>
    </source>
</evidence>
<dbReference type="Gene3D" id="3.40.50.450">
    <property type="match status" value="1"/>
</dbReference>
<evidence type="ECO:0000259" key="3">
    <source>
        <dbReference type="Pfam" id="PF17782"/>
    </source>
</evidence>
<evidence type="ECO:0000259" key="2">
    <source>
        <dbReference type="Pfam" id="PF02481"/>
    </source>
</evidence>
<keyword evidence="5" id="KW-1185">Reference proteome</keyword>
<protein>
    <submittedName>
        <fullName evidence="4">DNA-processing protein DprA</fullName>
    </submittedName>
</protein>
<dbReference type="SUPFAM" id="SSF47781">
    <property type="entry name" value="RuvA domain 2-like"/>
    <property type="match status" value="1"/>
</dbReference>
<organism evidence="4 5">
    <name type="scientific">Euzebyella saccharophila</name>
    <dbReference type="NCBI Taxonomy" id="679664"/>
    <lineage>
        <taxon>Bacteria</taxon>
        <taxon>Pseudomonadati</taxon>
        <taxon>Bacteroidota</taxon>
        <taxon>Flavobacteriia</taxon>
        <taxon>Flavobacteriales</taxon>
        <taxon>Flavobacteriaceae</taxon>
        <taxon>Euzebyella</taxon>
    </lineage>
</organism>
<gene>
    <name evidence="4" type="primary">dprA</name>
    <name evidence="4" type="ORF">ACFOUT_08265</name>
</gene>